<organism evidence="1 2">
    <name type="scientific">Babesia gibsoni</name>
    <dbReference type="NCBI Taxonomy" id="33632"/>
    <lineage>
        <taxon>Eukaryota</taxon>
        <taxon>Sar</taxon>
        <taxon>Alveolata</taxon>
        <taxon>Apicomplexa</taxon>
        <taxon>Aconoidasida</taxon>
        <taxon>Piroplasmida</taxon>
        <taxon>Babesiidae</taxon>
        <taxon>Babesia</taxon>
    </lineage>
</organism>
<reference evidence="1" key="1">
    <citation type="submission" date="2023-08" db="EMBL/GenBank/DDBJ databases">
        <title>Draft sequence of the Babesia gibsoni genome.</title>
        <authorList>
            <person name="Yamagishi J.Y."/>
            <person name="Xuan X.X."/>
        </authorList>
    </citation>
    <scope>NUCLEOTIDE SEQUENCE</scope>
    <source>
        <strain evidence="1">Azabu</strain>
    </source>
</reference>
<name>A0AAD8P812_BABGI</name>
<evidence type="ECO:0000313" key="1">
    <source>
        <dbReference type="EMBL" id="KAK1442110.1"/>
    </source>
</evidence>
<dbReference type="EMBL" id="JAVEPI010000004">
    <property type="protein sequence ID" value="KAK1442110.1"/>
    <property type="molecule type" value="Genomic_DNA"/>
</dbReference>
<dbReference type="AlphaFoldDB" id="A0AAD8P812"/>
<comment type="caution">
    <text evidence="1">The sequence shown here is derived from an EMBL/GenBank/DDBJ whole genome shotgun (WGS) entry which is preliminary data.</text>
</comment>
<accession>A0AAD8P812</accession>
<dbReference type="Proteomes" id="UP001230268">
    <property type="component" value="Unassembled WGS sequence"/>
</dbReference>
<protein>
    <submittedName>
        <fullName evidence="1">Uncharacterized protein</fullName>
    </submittedName>
</protein>
<keyword evidence="2" id="KW-1185">Reference proteome</keyword>
<sequence length="537" mass="60490">MQPKNITKAGPLSMSDMYDTFHYLSPNRNFTDMVNSDTMVESFYEGIMNPIQYISPSYVIDGSSINEGKEEKPGTYDDVQFNGRGMQPFIGNEQDISKMPDRIKDARSVSNLYRGMYSYNDRCPTYEIAELEHPDNGRFSYAQQNGSGGLIYSQSVINVGVPDPSISSSLNNEQKGAKMSFSYTTGSTPSIGSESSPIAQSENVCNPKAANEYFSLDQLCASSNNRDTEVENAARRNYNTPAYTYDMPSRPIDDTYNNAFTETVTDQEFKSPEFWYNNWRNKTYSEYVVNQGYNVVPENMMLETPALHGNSYGITQNPYSANIIYGINSGITKAYVYEPDLRIGYAFPPNETGYYNSKLEYSRMNASDALDSTIHDISTISEDPLSQQQTSQVQQGYNGTYTQPSHQDTFYNASQSLSPGKNIELQEPPYSEDGLEISLENKDGVTSRISIDSLKNMNRNEIDFLRMSDSLWQTLRSTGMFKLGNKGRAILKSKISKQLKMNPKLRMRALCISGVRRATTRQLFQLAQICGIKSHLK</sequence>
<evidence type="ECO:0000313" key="2">
    <source>
        <dbReference type="Proteomes" id="UP001230268"/>
    </source>
</evidence>
<proteinExistence type="predicted"/>
<gene>
    <name evidence="1" type="ORF">BgAZ_401400</name>
</gene>